<dbReference type="AlphaFoldDB" id="A0AAF0UIT6"/>
<accession>A0AAF0UIT6</accession>
<evidence type="ECO:0000313" key="2">
    <source>
        <dbReference type="Proteomes" id="UP001234989"/>
    </source>
</evidence>
<name>A0AAF0UIT6_SOLVR</name>
<dbReference type="EMBL" id="CP133620">
    <property type="protein sequence ID" value="WMV46500.1"/>
    <property type="molecule type" value="Genomic_DNA"/>
</dbReference>
<protein>
    <submittedName>
        <fullName evidence="1">Uncharacterized protein</fullName>
    </submittedName>
</protein>
<proteinExistence type="predicted"/>
<keyword evidence="2" id="KW-1185">Reference proteome</keyword>
<reference evidence="1" key="1">
    <citation type="submission" date="2023-08" db="EMBL/GenBank/DDBJ databases">
        <title>A de novo genome assembly of Solanum verrucosum Schlechtendal, a Mexican diploid species geographically isolated from the other diploid A-genome species in potato relatives.</title>
        <authorList>
            <person name="Hosaka K."/>
        </authorList>
    </citation>
    <scope>NUCLEOTIDE SEQUENCE</scope>
    <source>
        <tissue evidence="1">Young leaves</tissue>
    </source>
</reference>
<dbReference type="Proteomes" id="UP001234989">
    <property type="component" value="Chromosome 9"/>
</dbReference>
<organism evidence="1 2">
    <name type="scientific">Solanum verrucosum</name>
    <dbReference type="NCBI Taxonomy" id="315347"/>
    <lineage>
        <taxon>Eukaryota</taxon>
        <taxon>Viridiplantae</taxon>
        <taxon>Streptophyta</taxon>
        <taxon>Embryophyta</taxon>
        <taxon>Tracheophyta</taxon>
        <taxon>Spermatophyta</taxon>
        <taxon>Magnoliopsida</taxon>
        <taxon>eudicotyledons</taxon>
        <taxon>Gunneridae</taxon>
        <taxon>Pentapetalae</taxon>
        <taxon>asterids</taxon>
        <taxon>lamiids</taxon>
        <taxon>Solanales</taxon>
        <taxon>Solanaceae</taxon>
        <taxon>Solanoideae</taxon>
        <taxon>Solaneae</taxon>
        <taxon>Solanum</taxon>
    </lineage>
</organism>
<sequence length="96" mass="11060">MPERGNRSNIYARTWQPIQVSYAGTWQPIQVSYAGTWQPIQVFYEDRDNKISRNLRSVSAYPAQALTNPVVGGDMFKFIPSTDAILLRVIHLLYRD</sequence>
<gene>
    <name evidence="1" type="ORF">MTR67_039885</name>
</gene>
<evidence type="ECO:0000313" key="1">
    <source>
        <dbReference type="EMBL" id="WMV46500.1"/>
    </source>
</evidence>